<name>G5K9K4_9STRE</name>
<proteinExistence type="predicted"/>
<accession>G5K9K4</accession>
<protein>
    <submittedName>
        <fullName evidence="1">Uncharacterized protein</fullName>
    </submittedName>
</protein>
<organism evidence="1 2">
    <name type="scientific">Streptococcus pseudoporcinus LQ 940-04</name>
    <dbReference type="NCBI Taxonomy" id="875093"/>
    <lineage>
        <taxon>Bacteria</taxon>
        <taxon>Bacillati</taxon>
        <taxon>Bacillota</taxon>
        <taxon>Bacilli</taxon>
        <taxon>Lactobacillales</taxon>
        <taxon>Streptococcaceae</taxon>
        <taxon>Streptococcus</taxon>
    </lineage>
</organism>
<keyword evidence="2" id="KW-1185">Reference proteome</keyword>
<reference evidence="1 2" key="1">
    <citation type="journal article" date="2014" name="Int. J. Syst. Evol. Microbiol.">
        <title>Phylogenomics and the dynamic genome evolution of the genus Streptococcus.</title>
        <authorList>
            <consortium name="The Broad Institute Genome Sequencing Platform"/>
            <person name="Richards V.P."/>
            <person name="Palmer S.R."/>
            <person name="Pavinski Bitar P.D."/>
            <person name="Qin X."/>
            <person name="Weinstock G.M."/>
            <person name="Highlander S.K."/>
            <person name="Town C.D."/>
            <person name="Burne R.A."/>
            <person name="Stanhope M.J."/>
        </authorList>
    </citation>
    <scope>NUCLEOTIDE SEQUENCE [LARGE SCALE GENOMIC DNA]</scope>
    <source>
        <strain evidence="1 2">LQ 940-04</strain>
    </source>
</reference>
<comment type="caution">
    <text evidence="1">The sequence shown here is derived from an EMBL/GenBank/DDBJ whole genome shotgun (WGS) entry which is preliminary data.</text>
</comment>
<dbReference type="EMBL" id="AEUY02000005">
    <property type="protein sequence ID" value="EHI64809.1"/>
    <property type="molecule type" value="Genomic_DNA"/>
</dbReference>
<evidence type="ECO:0000313" key="1">
    <source>
        <dbReference type="EMBL" id="EHI64809.1"/>
    </source>
</evidence>
<sequence length="38" mass="4154">MAFDAFIVSLPSSNLALKYAKLNTGSLIFQESFEASNK</sequence>
<evidence type="ECO:0000313" key="2">
    <source>
        <dbReference type="Proteomes" id="UP000003217"/>
    </source>
</evidence>
<dbReference type="Proteomes" id="UP000003217">
    <property type="component" value="Unassembled WGS sequence"/>
</dbReference>
<gene>
    <name evidence="1" type="ORF">STRPS_0748</name>
</gene>
<dbReference type="AlphaFoldDB" id="G5K9K4"/>